<dbReference type="Proteomes" id="UP000178179">
    <property type="component" value="Unassembled WGS sequence"/>
</dbReference>
<dbReference type="AlphaFoldDB" id="A0A1G1YXA0"/>
<dbReference type="EMBL" id="MHIS01000004">
    <property type="protein sequence ID" value="OGY56899.1"/>
    <property type="molecule type" value="Genomic_DNA"/>
</dbReference>
<feature type="transmembrane region" description="Helical" evidence="1">
    <location>
        <begin position="41"/>
        <end position="63"/>
    </location>
</feature>
<feature type="transmembrane region" description="Helical" evidence="1">
    <location>
        <begin position="78"/>
        <end position="102"/>
    </location>
</feature>
<reference evidence="2 3" key="1">
    <citation type="journal article" date="2016" name="Nat. Commun.">
        <title>Thousands of microbial genomes shed light on interconnected biogeochemical processes in an aquifer system.</title>
        <authorList>
            <person name="Anantharaman K."/>
            <person name="Brown C.T."/>
            <person name="Hug L.A."/>
            <person name="Sharon I."/>
            <person name="Castelle C.J."/>
            <person name="Probst A.J."/>
            <person name="Thomas B.C."/>
            <person name="Singh A."/>
            <person name="Wilkins M.J."/>
            <person name="Karaoz U."/>
            <person name="Brodie E.L."/>
            <person name="Williams K.H."/>
            <person name="Hubbard S.S."/>
            <person name="Banfield J.F."/>
        </authorList>
    </citation>
    <scope>NUCLEOTIDE SEQUENCE [LARGE SCALE GENOMIC DNA]</scope>
</reference>
<feature type="transmembrane region" description="Helical" evidence="1">
    <location>
        <begin position="6"/>
        <end position="29"/>
    </location>
</feature>
<keyword evidence="1" id="KW-0472">Membrane</keyword>
<evidence type="ECO:0000313" key="3">
    <source>
        <dbReference type="Proteomes" id="UP000178179"/>
    </source>
</evidence>
<proteinExistence type="predicted"/>
<name>A0A1G1YXA0_9BACT</name>
<protein>
    <submittedName>
        <fullName evidence="2">Uncharacterized protein</fullName>
    </submittedName>
</protein>
<keyword evidence="1" id="KW-0812">Transmembrane</keyword>
<sequence length="103" mass="11397">MKKSKYLLWGLASATGVFIYVSAIAWLIFNAPKIFGELDSFLTPLFVLLLLVISASITGLMVFGKPISLYLDNHKKEAFSLLFITLSCLILFATGLVIVLLLR</sequence>
<evidence type="ECO:0000313" key="2">
    <source>
        <dbReference type="EMBL" id="OGY56899.1"/>
    </source>
</evidence>
<accession>A0A1G1YXA0</accession>
<evidence type="ECO:0000256" key="1">
    <source>
        <dbReference type="SAM" id="Phobius"/>
    </source>
</evidence>
<gene>
    <name evidence="2" type="ORF">A2119_02655</name>
</gene>
<comment type="caution">
    <text evidence="2">The sequence shown here is derived from an EMBL/GenBank/DDBJ whole genome shotgun (WGS) entry which is preliminary data.</text>
</comment>
<keyword evidence="1" id="KW-1133">Transmembrane helix</keyword>
<organism evidence="2 3">
    <name type="scientific">Candidatus Colwellbacteria bacterium GWA2_46_10</name>
    <dbReference type="NCBI Taxonomy" id="1797684"/>
    <lineage>
        <taxon>Bacteria</taxon>
        <taxon>Candidatus Colwelliibacteriota</taxon>
    </lineage>
</organism>